<dbReference type="CDD" id="cd02024">
    <property type="entry name" value="NRK1"/>
    <property type="match status" value="1"/>
</dbReference>
<dbReference type="SUPFAM" id="SSF52540">
    <property type="entry name" value="P-loop containing nucleoside triphosphate hydrolases"/>
    <property type="match status" value="1"/>
</dbReference>
<evidence type="ECO:0000313" key="2">
    <source>
        <dbReference type="Proteomes" id="UP000007148"/>
    </source>
</evidence>
<name>G4TRY6_SERID</name>
<dbReference type="STRING" id="1109443.G4TRY6"/>
<evidence type="ECO:0000313" key="1">
    <source>
        <dbReference type="EMBL" id="CCA74079.1"/>
    </source>
</evidence>
<keyword evidence="1" id="KW-0808">Transferase</keyword>
<dbReference type="InterPro" id="IPR027417">
    <property type="entry name" value="P-loop_NTPase"/>
</dbReference>
<sequence length="205" mass="24058">MSDTEQVNGSLKKRVIFVGVGGASCSGKTTLAKHLRSVLPGSFIIHQDDFAPPEQLVPVHPTLNVQDWDDPEGAIEWPRMVNFLRRTLLPVLEQSLNHWRAYFTQIQQKAAEEEQTEIIWALVDGFLLYWHPDVVKELDVRIFLRVTYDTLKKRRNERFGYHTAVQFSSEGSLWQDPPGYWDDIVWPAYLKAHKPHFHRRQRQRW</sequence>
<keyword evidence="2" id="KW-1185">Reference proteome</keyword>
<dbReference type="Gene3D" id="3.40.50.300">
    <property type="entry name" value="P-loop containing nucleotide triphosphate hydrolases"/>
    <property type="match status" value="1"/>
</dbReference>
<protein>
    <submittedName>
        <fullName evidence="1">Related to NRK1-Nicotinamide riboside kinase</fullName>
    </submittedName>
</protein>
<dbReference type="Proteomes" id="UP000007148">
    <property type="component" value="Unassembled WGS sequence"/>
</dbReference>
<proteinExistence type="predicted"/>
<keyword evidence="1" id="KW-0418">Kinase</keyword>
<comment type="caution">
    <text evidence="1">The sequence shown here is derived from an EMBL/GenBank/DDBJ whole genome shotgun (WGS) entry which is preliminary data.</text>
</comment>
<reference evidence="1 2" key="1">
    <citation type="journal article" date="2011" name="PLoS Pathog.">
        <title>Endophytic Life Strategies Decoded by Genome and Transcriptome Analyses of the Mutualistic Root Symbiont Piriformospora indica.</title>
        <authorList>
            <person name="Zuccaro A."/>
            <person name="Lahrmann U."/>
            <person name="Guldener U."/>
            <person name="Langen G."/>
            <person name="Pfiffi S."/>
            <person name="Biedenkopf D."/>
            <person name="Wong P."/>
            <person name="Samans B."/>
            <person name="Grimm C."/>
            <person name="Basiewicz M."/>
            <person name="Murat C."/>
            <person name="Martin F."/>
            <person name="Kogel K.H."/>
        </authorList>
    </citation>
    <scope>NUCLEOTIDE SEQUENCE [LARGE SCALE GENOMIC DNA]</scope>
    <source>
        <strain evidence="1 2">DSM 11827</strain>
    </source>
</reference>
<dbReference type="InParanoid" id="G4TRY6"/>
<dbReference type="GO" id="GO:0016301">
    <property type="term" value="F:kinase activity"/>
    <property type="evidence" value="ECO:0007669"/>
    <property type="project" value="UniProtKB-KW"/>
</dbReference>
<dbReference type="OMA" id="FMSIPYE"/>
<accession>G4TRY6</accession>
<organism evidence="1 2">
    <name type="scientific">Serendipita indica (strain DSM 11827)</name>
    <name type="common">Root endophyte fungus</name>
    <name type="synonym">Piriformospora indica</name>
    <dbReference type="NCBI Taxonomy" id="1109443"/>
    <lineage>
        <taxon>Eukaryota</taxon>
        <taxon>Fungi</taxon>
        <taxon>Dikarya</taxon>
        <taxon>Basidiomycota</taxon>
        <taxon>Agaricomycotina</taxon>
        <taxon>Agaricomycetes</taxon>
        <taxon>Sebacinales</taxon>
        <taxon>Serendipitaceae</taxon>
        <taxon>Serendipita</taxon>
    </lineage>
</organism>
<dbReference type="FunCoup" id="G4TRY6">
    <property type="interactions" value="221"/>
</dbReference>
<dbReference type="OrthoDB" id="10041966at2759"/>
<dbReference type="AlphaFoldDB" id="G4TRY6"/>
<gene>
    <name evidence="1" type="ORF">PIIN_08033</name>
</gene>
<dbReference type="EMBL" id="CAFZ01000277">
    <property type="protein sequence ID" value="CCA74079.1"/>
    <property type="molecule type" value="Genomic_DNA"/>
</dbReference>
<dbReference type="PANTHER" id="PTHR10285">
    <property type="entry name" value="URIDINE KINASE"/>
    <property type="match status" value="1"/>
</dbReference>
<dbReference type="eggNOG" id="KOG3308">
    <property type="taxonomic scope" value="Eukaryota"/>
</dbReference>
<dbReference type="HOGENOM" id="CLU_058668_0_0_1"/>